<feature type="domain" description="Response regulatory" evidence="8">
    <location>
        <begin position="2"/>
        <end position="115"/>
    </location>
</feature>
<dbReference type="GO" id="GO:0006355">
    <property type="term" value="P:regulation of DNA-templated transcription"/>
    <property type="evidence" value="ECO:0007669"/>
    <property type="project" value="InterPro"/>
</dbReference>
<dbReference type="PROSITE" id="PS51755">
    <property type="entry name" value="OMPR_PHOB"/>
    <property type="match status" value="1"/>
</dbReference>
<dbReference type="InterPro" id="IPR011006">
    <property type="entry name" value="CheY-like_superfamily"/>
</dbReference>
<dbReference type="InterPro" id="IPR036388">
    <property type="entry name" value="WH-like_DNA-bd_sf"/>
</dbReference>
<dbReference type="EMBL" id="ADLO01000082">
    <property type="protein sequence ID" value="KGF54656.1"/>
    <property type="molecule type" value="Genomic_DNA"/>
</dbReference>
<dbReference type="SMART" id="SM00448">
    <property type="entry name" value="REC"/>
    <property type="match status" value="1"/>
</dbReference>
<evidence type="ECO:0000259" key="9">
    <source>
        <dbReference type="PROSITE" id="PS51755"/>
    </source>
</evidence>
<feature type="modified residue" description="4-aspartylphosphate" evidence="6">
    <location>
        <position position="50"/>
    </location>
</feature>
<dbReference type="GeneID" id="63972895"/>
<dbReference type="GO" id="GO:0005829">
    <property type="term" value="C:cytosol"/>
    <property type="evidence" value="ECO:0007669"/>
    <property type="project" value="TreeGrafter"/>
</dbReference>
<dbReference type="PATRIC" id="fig|742738.3.peg.2689"/>
<feature type="domain" description="OmpR/PhoB-type" evidence="9">
    <location>
        <begin position="122"/>
        <end position="216"/>
    </location>
</feature>
<dbReference type="Gene3D" id="6.10.250.690">
    <property type="match status" value="1"/>
</dbReference>
<evidence type="ECO:0000256" key="4">
    <source>
        <dbReference type="ARBA" id="ARBA00023163"/>
    </source>
</evidence>
<keyword evidence="6" id="KW-0597">Phosphoprotein</keyword>
<evidence type="ECO:0000259" key="8">
    <source>
        <dbReference type="PROSITE" id="PS50110"/>
    </source>
</evidence>
<dbReference type="PANTHER" id="PTHR48111:SF24">
    <property type="entry name" value="TRANSCRIPTIONAL REGULATORY PROTEIN CSSR"/>
    <property type="match status" value="1"/>
</dbReference>
<dbReference type="SUPFAM" id="SSF52172">
    <property type="entry name" value="CheY-like"/>
    <property type="match status" value="1"/>
</dbReference>
<dbReference type="SMART" id="SM00862">
    <property type="entry name" value="Trans_reg_C"/>
    <property type="match status" value="1"/>
</dbReference>
<evidence type="ECO:0000256" key="3">
    <source>
        <dbReference type="ARBA" id="ARBA00023125"/>
    </source>
</evidence>
<dbReference type="InterPro" id="IPR001867">
    <property type="entry name" value="OmpR/PhoB-type_DNA-bd"/>
</dbReference>
<evidence type="ECO:0000256" key="6">
    <source>
        <dbReference type="PROSITE-ProRule" id="PRU00169"/>
    </source>
</evidence>
<dbReference type="GO" id="GO:0000156">
    <property type="term" value="F:phosphorelay response regulator activity"/>
    <property type="evidence" value="ECO:0007669"/>
    <property type="project" value="TreeGrafter"/>
</dbReference>
<dbReference type="Pfam" id="PF00072">
    <property type="entry name" value="Response_reg"/>
    <property type="match status" value="1"/>
</dbReference>
<dbReference type="AlphaFoldDB" id="A0A096B6P9"/>
<dbReference type="PANTHER" id="PTHR48111">
    <property type="entry name" value="REGULATOR OF RPOS"/>
    <property type="match status" value="1"/>
</dbReference>
<comment type="caution">
    <text evidence="10">The sequence shown here is derived from an EMBL/GenBank/DDBJ whole genome shotgun (WGS) entry which is preliminary data.</text>
</comment>
<name>A0A096B6P9_FLAPL</name>
<dbReference type="GO" id="GO:0032993">
    <property type="term" value="C:protein-DNA complex"/>
    <property type="evidence" value="ECO:0007669"/>
    <property type="project" value="TreeGrafter"/>
</dbReference>
<dbReference type="Gene3D" id="3.40.50.2300">
    <property type="match status" value="1"/>
</dbReference>
<comment type="function">
    <text evidence="5">May play the central regulatory role in sporulation. It may be an element of the effector pathway responsible for the activation of sporulation genes in response to nutritional stress. Spo0A may act in concert with spo0H (a sigma factor) to control the expression of some genes that are critical to the sporulation process.</text>
</comment>
<proteinExistence type="predicted"/>
<dbReference type="InterPro" id="IPR001789">
    <property type="entry name" value="Sig_transdc_resp-reg_receiver"/>
</dbReference>
<dbReference type="CDD" id="cd00383">
    <property type="entry name" value="trans_reg_C"/>
    <property type="match status" value="1"/>
</dbReference>
<gene>
    <name evidence="10" type="ORF">HMPREF9460_02619</name>
</gene>
<keyword evidence="4" id="KW-0804">Transcription</keyword>
<dbReference type="InterPro" id="IPR039420">
    <property type="entry name" value="WalR-like"/>
</dbReference>
<protein>
    <recommendedName>
        <fullName evidence="1">Stage 0 sporulation protein A homolog</fullName>
    </recommendedName>
</protein>
<evidence type="ECO:0000313" key="10">
    <source>
        <dbReference type="EMBL" id="KGF54656.1"/>
    </source>
</evidence>
<organism evidence="10 11">
    <name type="scientific">Flavonifractor plautii 1_3_50AFAA</name>
    <dbReference type="NCBI Taxonomy" id="742738"/>
    <lineage>
        <taxon>Bacteria</taxon>
        <taxon>Bacillati</taxon>
        <taxon>Bacillota</taxon>
        <taxon>Clostridia</taxon>
        <taxon>Eubacteriales</taxon>
        <taxon>Oscillospiraceae</taxon>
        <taxon>Flavonifractor</taxon>
    </lineage>
</organism>
<accession>A0A096B6P9</accession>
<sequence>MWISVLEDEAVLNNLITKYLQKEGYSVRSYLRGEDAVQGLDKPTDLWVIDIMLPDIDGFTVFREVQRKNPNSYVIFISARNQDIDRLAGLELGGDDYISKPFLVRELVIKVQRLLKGGRPKTAEVQVGPYTVHLEKHLVYCGSESISLTVKEYDLLLYLAANRGHVLKRGDILDAVWGYTFYGSDRVVDDTIRRLRKKLPGIEISTLYGLGYCLTGERHESLCD</sequence>
<dbReference type="Proteomes" id="UP000029585">
    <property type="component" value="Unassembled WGS sequence"/>
</dbReference>
<dbReference type="SUPFAM" id="SSF46894">
    <property type="entry name" value="C-terminal effector domain of the bipartite response regulators"/>
    <property type="match status" value="1"/>
</dbReference>
<dbReference type="Pfam" id="PF00486">
    <property type="entry name" value="Trans_reg_C"/>
    <property type="match status" value="1"/>
</dbReference>
<dbReference type="PROSITE" id="PS50110">
    <property type="entry name" value="RESPONSE_REGULATORY"/>
    <property type="match status" value="1"/>
</dbReference>
<feature type="DNA-binding region" description="OmpR/PhoB-type" evidence="7">
    <location>
        <begin position="122"/>
        <end position="216"/>
    </location>
</feature>
<keyword evidence="11" id="KW-1185">Reference proteome</keyword>
<dbReference type="RefSeq" id="WP_007491624.1">
    <property type="nucleotide sequence ID" value="NZ_KN174164.1"/>
</dbReference>
<evidence type="ECO:0000313" key="11">
    <source>
        <dbReference type="Proteomes" id="UP000029585"/>
    </source>
</evidence>
<dbReference type="CDD" id="cd17574">
    <property type="entry name" value="REC_OmpR"/>
    <property type="match status" value="1"/>
</dbReference>
<dbReference type="InterPro" id="IPR016032">
    <property type="entry name" value="Sig_transdc_resp-reg_C-effctor"/>
</dbReference>
<dbReference type="HOGENOM" id="CLU_000445_30_3_9"/>
<dbReference type="Gene3D" id="1.10.10.10">
    <property type="entry name" value="Winged helix-like DNA-binding domain superfamily/Winged helix DNA-binding domain"/>
    <property type="match status" value="1"/>
</dbReference>
<evidence type="ECO:0000256" key="1">
    <source>
        <dbReference type="ARBA" id="ARBA00018672"/>
    </source>
</evidence>
<keyword evidence="2" id="KW-0805">Transcription regulation</keyword>
<dbReference type="eggNOG" id="COG0745">
    <property type="taxonomic scope" value="Bacteria"/>
</dbReference>
<evidence type="ECO:0000256" key="2">
    <source>
        <dbReference type="ARBA" id="ARBA00023015"/>
    </source>
</evidence>
<dbReference type="GO" id="GO:0000976">
    <property type="term" value="F:transcription cis-regulatory region binding"/>
    <property type="evidence" value="ECO:0007669"/>
    <property type="project" value="TreeGrafter"/>
</dbReference>
<evidence type="ECO:0000256" key="7">
    <source>
        <dbReference type="PROSITE-ProRule" id="PRU01091"/>
    </source>
</evidence>
<reference evidence="10 11" key="1">
    <citation type="submission" date="2011-08" db="EMBL/GenBank/DDBJ databases">
        <title>The Genome Sequence of Clostridium orbiscindens 1_3_50AFAA.</title>
        <authorList>
            <consortium name="The Broad Institute Genome Sequencing Platform"/>
            <person name="Earl A."/>
            <person name="Ward D."/>
            <person name="Feldgarden M."/>
            <person name="Gevers D."/>
            <person name="Daigneault M."/>
            <person name="Strauss J."/>
            <person name="Allen-Vercoe E."/>
            <person name="Young S.K."/>
            <person name="Zeng Q."/>
            <person name="Gargeya S."/>
            <person name="Fitzgerald M."/>
            <person name="Haas B."/>
            <person name="Abouelleil A."/>
            <person name="Alvarado L."/>
            <person name="Arachchi H.M."/>
            <person name="Berlin A."/>
            <person name="Brown A."/>
            <person name="Chapman S.B."/>
            <person name="Chen Z."/>
            <person name="Dunbar C."/>
            <person name="Freedman E."/>
            <person name="Gearin G."/>
            <person name="Gellesch M."/>
            <person name="Goldberg J."/>
            <person name="Griggs A."/>
            <person name="Gujja S."/>
            <person name="Heiman D."/>
            <person name="Howarth C."/>
            <person name="Larson L."/>
            <person name="Lui A."/>
            <person name="MacDonald P.J.P."/>
            <person name="Montmayeur A."/>
            <person name="Murphy C."/>
            <person name="Neiman D."/>
            <person name="Pearson M."/>
            <person name="Priest M."/>
            <person name="Roberts A."/>
            <person name="Saif S."/>
            <person name="Shea T."/>
            <person name="Shenoy N."/>
            <person name="Sisk P."/>
            <person name="Stolte C."/>
            <person name="Sykes S."/>
            <person name="Wortman J."/>
            <person name="Nusbaum C."/>
            <person name="Birren B."/>
        </authorList>
    </citation>
    <scope>NUCLEOTIDE SEQUENCE [LARGE SCALE GENOMIC DNA]</scope>
    <source>
        <strain evidence="10 11">1_3_50AFAA</strain>
    </source>
</reference>
<keyword evidence="3 7" id="KW-0238">DNA-binding</keyword>
<evidence type="ECO:0000256" key="5">
    <source>
        <dbReference type="ARBA" id="ARBA00024867"/>
    </source>
</evidence>